<dbReference type="RefSeq" id="WP_222198865.1">
    <property type="nucleotide sequence ID" value="NZ_JAIMFO010000004.1"/>
</dbReference>
<dbReference type="InterPro" id="IPR023346">
    <property type="entry name" value="Lysozyme-like_dom_sf"/>
</dbReference>
<sequence length="714" mass="77473">MGPRERASRRRAKTHIIPVVLVSLLGFFIIAGVAFGIGMVANVHRWLSDLPDYTNVNAYLASEPTEILDANNNKIASLYVQNRQTTSLEHVSPYVLKGTIATEDSRFYQHNGVDLIGIARATLVQLTGGHEGASTITQQLVRNTILSEEQFDVTIERKVREAFLALKMEEIFNKDEILMMYLNTIYYGHGAYGIQTAAETYLSKSAEDLSLAEAALLIGLPNAPSQYDPTINPDLAVQRRNIVLDRMLENQIISQEEHDAAQAEELTLNVQEIPASGTLAFPYFVDYVRGLLQEEFTTDVIYKGGLTVKTTIDPTIQAQAEQAAVGRLEDLGADSLDVGLIALDPKTGYIKAMVGGRNYYDEAGAHTNHTLSRRSAGSSFKGLTLAAAIHAGMNPSILLNCSSPMNFTVNGERFTVQNYGKINYGVRSLAAATAVSSNTGYIQVQEAIGYGAVADMCKKLGINTTAERAEFVGQPNLTLGTANLTPLEMAEAYATFANGGKHRKAVAITEILSRDGKTLYQHDDKPDQVLSAGEAAAVTEVLKGVLHGGGTGAGFAPSVNQPAAGKTGTAGNNGITTDLWFVGYTPQLCCAIWTGHSGSNANIGYNTHALPLPIFRNFMTAALEGVEREEFPTGDAPAYKENTRWKFSKPLVKEEDEKDEDEEEEVEETEEHGQNQGNLPNADIPENPQPGTHNQPSTGGHNENPDDDRDDFEE</sequence>
<dbReference type="Proteomes" id="UP000700908">
    <property type="component" value="Unassembled WGS sequence"/>
</dbReference>
<feature type="domain" description="Glycosyl transferase family 51" evidence="12">
    <location>
        <begin position="73"/>
        <end position="247"/>
    </location>
</feature>
<feature type="compositionally biased region" description="Acidic residues" evidence="9">
    <location>
        <begin position="654"/>
        <end position="670"/>
    </location>
</feature>
<dbReference type="PANTHER" id="PTHR32282">
    <property type="entry name" value="BINDING PROTEIN TRANSPEPTIDASE, PUTATIVE-RELATED"/>
    <property type="match status" value="1"/>
</dbReference>
<organism evidence="13 14">
    <name type="scientific">Collinsella ureilytica</name>
    <dbReference type="NCBI Taxonomy" id="2869515"/>
    <lineage>
        <taxon>Bacteria</taxon>
        <taxon>Bacillati</taxon>
        <taxon>Actinomycetota</taxon>
        <taxon>Coriobacteriia</taxon>
        <taxon>Coriobacteriales</taxon>
        <taxon>Coriobacteriaceae</taxon>
        <taxon>Collinsella</taxon>
    </lineage>
</organism>
<keyword evidence="10" id="KW-1133">Transmembrane helix</keyword>
<dbReference type="InterPro" id="IPR050396">
    <property type="entry name" value="Glycosyltr_51/Transpeptidase"/>
</dbReference>
<comment type="catalytic activity">
    <reaction evidence="7">
        <text>Preferential cleavage: (Ac)2-L-Lys-D-Ala-|-D-Ala. Also transpeptidation of peptidyl-alanyl moieties that are N-acyl substituents of D-alanine.</text>
        <dbReference type="EC" id="3.4.16.4"/>
    </reaction>
</comment>
<proteinExistence type="predicted"/>
<dbReference type="SUPFAM" id="SSF53955">
    <property type="entry name" value="Lysozyme-like"/>
    <property type="match status" value="1"/>
</dbReference>
<dbReference type="Gene3D" id="3.40.710.10">
    <property type="entry name" value="DD-peptidase/beta-lactamase superfamily"/>
    <property type="match status" value="1"/>
</dbReference>
<accession>A0ABS7MID7</accession>
<evidence type="ECO:0000256" key="10">
    <source>
        <dbReference type="SAM" id="Phobius"/>
    </source>
</evidence>
<evidence type="ECO:0000256" key="1">
    <source>
        <dbReference type="ARBA" id="ARBA00022645"/>
    </source>
</evidence>
<dbReference type="SUPFAM" id="SSF56601">
    <property type="entry name" value="beta-lactamase/transpeptidase-like"/>
    <property type="match status" value="1"/>
</dbReference>
<comment type="caution">
    <text evidence="13">The sequence shown here is derived from an EMBL/GenBank/DDBJ whole genome shotgun (WGS) entry which is preliminary data.</text>
</comment>
<dbReference type="InterPro" id="IPR012338">
    <property type="entry name" value="Beta-lactam/transpept-like"/>
</dbReference>
<evidence type="ECO:0000256" key="9">
    <source>
        <dbReference type="SAM" id="MobiDB-lite"/>
    </source>
</evidence>
<keyword evidence="1" id="KW-0121">Carboxypeptidase</keyword>
<gene>
    <name evidence="13" type="ORF">K6V98_01980</name>
</gene>
<keyword evidence="4" id="KW-0808">Transferase</keyword>
<evidence type="ECO:0000256" key="5">
    <source>
        <dbReference type="ARBA" id="ARBA00022801"/>
    </source>
</evidence>
<keyword evidence="2" id="KW-0645">Protease</keyword>
<dbReference type="Gene3D" id="1.10.3810.10">
    <property type="entry name" value="Biosynthetic peptidoglycan transglycosylase-like"/>
    <property type="match status" value="1"/>
</dbReference>
<dbReference type="EMBL" id="JAIMFO010000004">
    <property type="protein sequence ID" value="MBY4797133.1"/>
    <property type="molecule type" value="Genomic_DNA"/>
</dbReference>
<keyword evidence="6" id="KW-0511">Multifunctional enzyme</keyword>
<feature type="region of interest" description="Disordered" evidence="9">
    <location>
        <begin position="648"/>
        <end position="714"/>
    </location>
</feature>
<dbReference type="Pfam" id="PF00912">
    <property type="entry name" value="Transgly"/>
    <property type="match status" value="1"/>
</dbReference>
<dbReference type="PANTHER" id="PTHR32282:SF33">
    <property type="entry name" value="PEPTIDOGLYCAN GLYCOSYLTRANSFERASE"/>
    <property type="match status" value="1"/>
</dbReference>
<name>A0ABS7MID7_9ACTN</name>
<keyword evidence="3" id="KW-0328">Glycosyltransferase</keyword>
<feature type="transmembrane region" description="Helical" evidence="10">
    <location>
        <begin position="16"/>
        <end position="41"/>
    </location>
</feature>
<reference evidence="13 14" key="1">
    <citation type="submission" date="2021-08" db="EMBL/GenBank/DDBJ databases">
        <title>Collinsella faecalis sp. nov. isolated from swine faeces.</title>
        <authorList>
            <person name="Oh B.S."/>
            <person name="Lee J.H."/>
        </authorList>
    </citation>
    <scope>NUCLEOTIDE SEQUENCE [LARGE SCALE GENOMIC DNA]</scope>
    <source>
        <strain evidence="13 14">AGMB00827</strain>
    </source>
</reference>
<evidence type="ECO:0000256" key="2">
    <source>
        <dbReference type="ARBA" id="ARBA00022670"/>
    </source>
</evidence>
<keyword evidence="5" id="KW-0378">Hydrolase</keyword>
<evidence type="ECO:0000256" key="8">
    <source>
        <dbReference type="ARBA" id="ARBA00049902"/>
    </source>
</evidence>
<evidence type="ECO:0000313" key="14">
    <source>
        <dbReference type="Proteomes" id="UP000700908"/>
    </source>
</evidence>
<evidence type="ECO:0000259" key="12">
    <source>
        <dbReference type="Pfam" id="PF00912"/>
    </source>
</evidence>
<feature type="compositionally biased region" description="Polar residues" evidence="9">
    <location>
        <begin position="689"/>
        <end position="701"/>
    </location>
</feature>
<dbReference type="Pfam" id="PF00905">
    <property type="entry name" value="Transpeptidase"/>
    <property type="match status" value="1"/>
</dbReference>
<dbReference type="InterPro" id="IPR001460">
    <property type="entry name" value="PCN-bd_Tpept"/>
</dbReference>
<dbReference type="InterPro" id="IPR001264">
    <property type="entry name" value="Glyco_trans_51"/>
</dbReference>
<feature type="domain" description="Penicillin-binding protein transpeptidase" evidence="11">
    <location>
        <begin position="340"/>
        <end position="587"/>
    </location>
</feature>
<comment type="catalytic activity">
    <reaction evidence="8">
        <text>[GlcNAc-(1-&gt;4)-Mur2Ac(oyl-L-Ala-gamma-D-Glu-L-Lys-D-Ala-D-Ala)](n)-di-trans,octa-cis-undecaprenyl diphosphate + beta-D-GlcNAc-(1-&gt;4)-Mur2Ac(oyl-L-Ala-gamma-D-Glu-L-Lys-D-Ala-D-Ala)-di-trans,octa-cis-undecaprenyl diphosphate = [GlcNAc-(1-&gt;4)-Mur2Ac(oyl-L-Ala-gamma-D-Glu-L-Lys-D-Ala-D-Ala)](n+1)-di-trans,octa-cis-undecaprenyl diphosphate + di-trans,octa-cis-undecaprenyl diphosphate + H(+)</text>
        <dbReference type="Rhea" id="RHEA:23708"/>
        <dbReference type="Rhea" id="RHEA-COMP:9602"/>
        <dbReference type="Rhea" id="RHEA-COMP:9603"/>
        <dbReference type="ChEBI" id="CHEBI:15378"/>
        <dbReference type="ChEBI" id="CHEBI:58405"/>
        <dbReference type="ChEBI" id="CHEBI:60033"/>
        <dbReference type="ChEBI" id="CHEBI:78435"/>
        <dbReference type="EC" id="2.4.99.28"/>
    </reaction>
</comment>
<keyword evidence="10" id="KW-0812">Transmembrane</keyword>
<feature type="compositionally biased region" description="Acidic residues" evidence="9">
    <location>
        <begin position="705"/>
        <end position="714"/>
    </location>
</feature>
<evidence type="ECO:0000256" key="3">
    <source>
        <dbReference type="ARBA" id="ARBA00022676"/>
    </source>
</evidence>
<dbReference type="InterPro" id="IPR036950">
    <property type="entry name" value="PBP_transglycosylase"/>
</dbReference>
<evidence type="ECO:0000256" key="6">
    <source>
        <dbReference type="ARBA" id="ARBA00023268"/>
    </source>
</evidence>
<protein>
    <submittedName>
        <fullName evidence="13">Penicillin-binding protein</fullName>
    </submittedName>
</protein>
<keyword evidence="10" id="KW-0472">Membrane</keyword>
<evidence type="ECO:0000259" key="11">
    <source>
        <dbReference type="Pfam" id="PF00905"/>
    </source>
</evidence>
<evidence type="ECO:0000256" key="7">
    <source>
        <dbReference type="ARBA" id="ARBA00034000"/>
    </source>
</evidence>
<evidence type="ECO:0000256" key="4">
    <source>
        <dbReference type="ARBA" id="ARBA00022679"/>
    </source>
</evidence>
<evidence type="ECO:0000313" key="13">
    <source>
        <dbReference type="EMBL" id="MBY4797133.1"/>
    </source>
</evidence>
<keyword evidence="14" id="KW-1185">Reference proteome</keyword>